<dbReference type="EMBL" id="BPUB01000001">
    <property type="protein sequence ID" value="GJG58513.1"/>
    <property type="molecule type" value="Genomic_DNA"/>
</dbReference>
<evidence type="ECO:0000313" key="1">
    <source>
        <dbReference type="EMBL" id="GJG58513.1"/>
    </source>
</evidence>
<proteinExistence type="predicted"/>
<gene>
    <name evidence="1" type="ORF">PRLR5076_13640</name>
</gene>
<keyword evidence="2" id="KW-1185">Reference proteome</keyword>
<organism evidence="1 2">
    <name type="scientific">Prevotella lacticifex</name>
    <dbReference type="NCBI Taxonomy" id="2854755"/>
    <lineage>
        <taxon>Bacteria</taxon>
        <taxon>Pseudomonadati</taxon>
        <taxon>Bacteroidota</taxon>
        <taxon>Bacteroidia</taxon>
        <taxon>Bacteroidales</taxon>
        <taxon>Prevotellaceae</taxon>
        <taxon>Prevotella</taxon>
    </lineage>
</organism>
<dbReference type="AlphaFoldDB" id="A0A9R1C9F3"/>
<protein>
    <submittedName>
        <fullName evidence="1">Uncharacterized protein</fullName>
    </submittedName>
</protein>
<comment type="caution">
    <text evidence="1">The sequence shown here is derived from an EMBL/GenBank/DDBJ whole genome shotgun (WGS) entry which is preliminary data.</text>
</comment>
<dbReference type="Proteomes" id="UP000825483">
    <property type="component" value="Unassembled WGS sequence"/>
</dbReference>
<evidence type="ECO:0000313" key="2">
    <source>
        <dbReference type="Proteomes" id="UP000825483"/>
    </source>
</evidence>
<accession>A0A9R1C9F3</accession>
<reference evidence="1" key="1">
    <citation type="journal article" date="2022" name="Int. J. Syst. Evol. Microbiol.">
        <title>Prevotella lacticifex sp. nov., isolated from the rumen of cows.</title>
        <authorList>
            <person name="Shinkai T."/>
            <person name="Ikeyama N."/>
            <person name="Kumagai M."/>
            <person name="Ohmori H."/>
            <person name="Sakamoto M."/>
            <person name="Ohkuma M."/>
            <person name="Mitsumori M."/>
        </authorList>
    </citation>
    <scope>NUCLEOTIDE SEQUENCE</scope>
    <source>
        <strain evidence="1">R5076</strain>
    </source>
</reference>
<sequence>MGRNIMNAPTLYRQKTYEAGLLLNNVLGTKTCEQHYYTNNQQIHQYNVLRPRELQFYVPFDI</sequence>
<name>A0A9R1C9F3_9BACT</name>
<dbReference type="RefSeq" id="WP_223926245.1">
    <property type="nucleotide sequence ID" value="NZ_BPTU01000001.1"/>
</dbReference>
<dbReference type="GeneID" id="72467451"/>